<keyword evidence="2 4" id="KW-0863">Zinc-finger</keyword>
<proteinExistence type="predicted"/>
<dbReference type="SMART" id="SM00355">
    <property type="entry name" value="ZnF_C2H2"/>
    <property type="match status" value="2"/>
</dbReference>
<reference evidence="7 8" key="1">
    <citation type="journal article" date="2018" name="Front. Microbiol.">
        <title>Genome-Wide Analysis of Corynespora cassiicola Leaf Fall Disease Putative Effectors.</title>
        <authorList>
            <person name="Lopez D."/>
            <person name="Ribeiro S."/>
            <person name="Label P."/>
            <person name="Fumanal B."/>
            <person name="Venisse J.S."/>
            <person name="Kohler A."/>
            <person name="de Oliveira R.R."/>
            <person name="Labutti K."/>
            <person name="Lipzen A."/>
            <person name="Lail K."/>
            <person name="Bauer D."/>
            <person name="Ohm R.A."/>
            <person name="Barry K.W."/>
            <person name="Spatafora J."/>
            <person name="Grigoriev I.V."/>
            <person name="Martin F.M."/>
            <person name="Pujade-Renaud V."/>
        </authorList>
    </citation>
    <scope>NUCLEOTIDE SEQUENCE [LARGE SCALE GENOMIC DNA]</scope>
    <source>
        <strain evidence="7 8">Philippines</strain>
    </source>
</reference>
<evidence type="ECO:0000256" key="2">
    <source>
        <dbReference type="ARBA" id="ARBA00022771"/>
    </source>
</evidence>
<feature type="region of interest" description="Disordered" evidence="5">
    <location>
        <begin position="253"/>
        <end position="287"/>
    </location>
</feature>
<keyword evidence="3" id="KW-0862">Zinc</keyword>
<evidence type="ECO:0000256" key="4">
    <source>
        <dbReference type="PROSITE-ProRule" id="PRU00042"/>
    </source>
</evidence>
<evidence type="ECO:0000256" key="5">
    <source>
        <dbReference type="SAM" id="MobiDB-lite"/>
    </source>
</evidence>
<dbReference type="SUPFAM" id="SSF57667">
    <property type="entry name" value="beta-beta-alpha zinc fingers"/>
    <property type="match status" value="1"/>
</dbReference>
<organism evidence="7 8">
    <name type="scientific">Corynespora cassiicola Philippines</name>
    <dbReference type="NCBI Taxonomy" id="1448308"/>
    <lineage>
        <taxon>Eukaryota</taxon>
        <taxon>Fungi</taxon>
        <taxon>Dikarya</taxon>
        <taxon>Ascomycota</taxon>
        <taxon>Pezizomycotina</taxon>
        <taxon>Dothideomycetes</taxon>
        <taxon>Pleosporomycetidae</taxon>
        <taxon>Pleosporales</taxon>
        <taxon>Corynesporascaceae</taxon>
        <taxon>Corynespora</taxon>
    </lineage>
</organism>
<dbReference type="InterPro" id="IPR013087">
    <property type="entry name" value="Znf_C2H2_type"/>
</dbReference>
<sequence length="412" mass="46301">MYRRDGDFANDPLPTEHAYITPTPAYHLPDHDVSPLDAGGSDAPPYHTRHSSHGWLSLEMPHTAGQPLDPNVHDSYMNNTCTYRPCSPWCWTGQETGDRQQDAQECQQVLDSSQSMWSDVAYGNSLQSIWPSMGYGDSQVASMSLPVLSQDESTTVSTLSGSWYDDMSSSEYSMSSSYPTQHDWNTSTQSDIDFTQPSGSRRQWMDDSIHLDAHRPKSMSLPDYGDCYSPGGGYINPSDLDASPMPMPEEIESTNAQFQPPRPFPCRPKRSRKRAFSSSRKTFGPEAELDQHVRAQERMAGAGYRCTAESFDKYACSSCDKTFSHKADLSRHVRTQHQMAGEGYRCTAESCPKLGKVWNRLDSFRQHLQKLHKDEDQKELLEKSIRGATGLVISVTTQNTFNRDKSLAMSQM</sequence>
<evidence type="ECO:0000313" key="8">
    <source>
        <dbReference type="Proteomes" id="UP000240883"/>
    </source>
</evidence>
<dbReference type="Gene3D" id="3.30.160.60">
    <property type="entry name" value="Classic Zinc Finger"/>
    <property type="match status" value="1"/>
</dbReference>
<dbReference type="OrthoDB" id="3801065at2759"/>
<name>A0A2T2NXR6_CORCC</name>
<evidence type="ECO:0000259" key="6">
    <source>
        <dbReference type="PROSITE" id="PS50157"/>
    </source>
</evidence>
<dbReference type="InterPro" id="IPR036236">
    <property type="entry name" value="Znf_C2H2_sf"/>
</dbReference>
<dbReference type="PROSITE" id="PS00028">
    <property type="entry name" value="ZINC_FINGER_C2H2_1"/>
    <property type="match status" value="1"/>
</dbReference>
<evidence type="ECO:0000313" key="7">
    <source>
        <dbReference type="EMBL" id="PSN70215.1"/>
    </source>
</evidence>
<dbReference type="STRING" id="1448308.A0A2T2NXR6"/>
<keyword evidence="8" id="KW-1185">Reference proteome</keyword>
<keyword evidence="1" id="KW-0479">Metal-binding</keyword>
<dbReference type="PROSITE" id="PS50157">
    <property type="entry name" value="ZINC_FINGER_C2H2_2"/>
    <property type="match status" value="1"/>
</dbReference>
<protein>
    <recommendedName>
        <fullName evidence="6">C2H2-type domain-containing protein</fullName>
    </recommendedName>
</protein>
<dbReference type="Proteomes" id="UP000240883">
    <property type="component" value="Unassembled WGS sequence"/>
</dbReference>
<evidence type="ECO:0000256" key="3">
    <source>
        <dbReference type="ARBA" id="ARBA00022833"/>
    </source>
</evidence>
<dbReference type="EMBL" id="KZ678132">
    <property type="protein sequence ID" value="PSN70215.1"/>
    <property type="molecule type" value="Genomic_DNA"/>
</dbReference>
<feature type="domain" description="C2H2-type" evidence="6">
    <location>
        <begin position="314"/>
        <end position="342"/>
    </location>
</feature>
<accession>A0A2T2NXR6</accession>
<dbReference type="GO" id="GO:0008270">
    <property type="term" value="F:zinc ion binding"/>
    <property type="evidence" value="ECO:0007669"/>
    <property type="project" value="UniProtKB-KW"/>
</dbReference>
<dbReference type="FunFam" id="3.30.160.60:FF:000446">
    <property type="entry name" value="Zinc finger protein"/>
    <property type="match status" value="1"/>
</dbReference>
<gene>
    <name evidence="7" type="ORF">BS50DRAFT_571506</name>
</gene>
<evidence type="ECO:0000256" key="1">
    <source>
        <dbReference type="ARBA" id="ARBA00022723"/>
    </source>
</evidence>
<dbReference type="AlphaFoldDB" id="A0A2T2NXR6"/>
<feature type="region of interest" description="Disordered" evidence="5">
    <location>
        <begin position="1"/>
        <end position="25"/>
    </location>
</feature>